<proteinExistence type="predicted"/>
<name>I0Z9Q5_COCSC</name>
<dbReference type="InterPro" id="IPR046341">
    <property type="entry name" value="SET_dom_sf"/>
</dbReference>
<keyword evidence="2" id="KW-1185">Reference proteome</keyword>
<evidence type="ECO:0008006" key="3">
    <source>
        <dbReference type="Google" id="ProtNLM"/>
    </source>
</evidence>
<dbReference type="InterPro" id="IPR050600">
    <property type="entry name" value="SETD3_SETD6_MTase"/>
</dbReference>
<gene>
    <name evidence="1" type="ORF">COCSUDRAFT_64200</name>
</gene>
<dbReference type="CDD" id="cd10527">
    <property type="entry name" value="SET_LSMT"/>
    <property type="match status" value="1"/>
</dbReference>
<dbReference type="OrthoDB" id="42889at2759"/>
<dbReference type="EMBL" id="AGSI01000001">
    <property type="protein sequence ID" value="EIE27374.1"/>
    <property type="molecule type" value="Genomic_DNA"/>
</dbReference>
<evidence type="ECO:0000313" key="2">
    <source>
        <dbReference type="Proteomes" id="UP000007264"/>
    </source>
</evidence>
<protein>
    <recommendedName>
        <fullName evidence="3">SET domain-containing protein</fullName>
    </recommendedName>
</protein>
<evidence type="ECO:0000313" key="1">
    <source>
        <dbReference type="EMBL" id="EIE27374.1"/>
    </source>
</evidence>
<dbReference type="PANTHER" id="PTHR13271:SF154">
    <property type="entry name" value="GRIP DOMAIN-CONTAINING PROTEIN"/>
    <property type="match status" value="1"/>
</dbReference>
<dbReference type="SUPFAM" id="SSF82199">
    <property type="entry name" value="SET domain"/>
    <property type="match status" value="1"/>
</dbReference>
<dbReference type="GeneID" id="17045389"/>
<accession>I0Z9Q5</accession>
<dbReference type="PANTHER" id="PTHR13271">
    <property type="entry name" value="UNCHARACTERIZED PUTATIVE METHYLTRANSFERASE"/>
    <property type="match status" value="1"/>
</dbReference>
<sequence>MAKDAIDLQTVSTQPLIVNPISFRLHNVDASEMLQQVLLDYGCEKKLTDFEPYGHDIANNDVCLAISLAWERNRGRQSPFYPYIRSLPEETPCFFTKENDEVRQILQELGTHSHEIERIVAMVDIERALFNDAVKAVVREIPLGKALGVTVKDVMWCFAHVLARRMNDGDDVAHGHIRPALCPVANHESAGLSFELGAGTSRIPGSMDVLVSLLDGVPRPLAAGDELYIAYRSPSGDTYEEQLVNHVEMRGAES</sequence>
<dbReference type="GO" id="GO:0016279">
    <property type="term" value="F:protein-lysine N-methyltransferase activity"/>
    <property type="evidence" value="ECO:0007669"/>
    <property type="project" value="TreeGrafter"/>
</dbReference>
<comment type="caution">
    <text evidence="1">The sequence shown here is derived from an EMBL/GenBank/DDBJ whole genome shotgun (WGS) entry which is preliminary data.</text>
</comment>
<organism evidence="1 2">
    <name type="scientific">Coccomyxa subellipsoidea (strain C-169)</name>
    <name type="common">Green microalga</name>
    <dbReference type="NCBI Taxonomy" id="574566"/>
    <lineage>
        <taxon>Eukaryota</taxon>
        <taxon>Viridiplantae</taxon>
        <taxon>Chlorophyta</taxon>
        <taxon>core chlorophytes</taxon>
        <taxon>Trebouxiophyceae</taxon>
        <taxon>Trebouxiophyceae incertae sedis</taxon>
        <taxon>Coccomyxaceae</taxon>
        <taxon>Coccomyxa</taxon>
        <taxon>Coccomyxa subellipsoidea</taxon>
    </lineage>
</organism>
<dbReference type="Proteomes" id="UP000007264">
    <property type="component" value="Unassembled WGS sequence"/>
</dbReference>
<dbReference type="RefSeq" id="XP_005651918.1">
    <property type="nucleotide sequence ID" value="XM_005651861.1"/>
</dbReference>
<feature type="non-terminal residue" evidence="1">
    <location>
        <position position="254"/>
    </location>
</feature>
<dbReference type="AlphaFoldDB" id="I0Z9Q5"/>
<dbReference type="Gene3D" id="3.90.1410.10">
    <property type="entry name" value="set domain protein methyltransferase, domain 1"/>
    <property type="match status" value="1"/>
</dbReference>
<reference evidence="1 2" key="1">
    <citation type="journal article" date="2012" name="Genome Biol.">
        <title>The genome of the polar eukaryotic microalga coccomyxa subellipsoidea reveals traits of cold adaptation.</title>
        <authorList>
            <person name="Blanc G."/>
            <person name="Agarkova I."/>
            <person name="Grimwood J."/>
            <person name="Kuo A."/>
            <person name="Brueggeman A."/>
            <person name="Dunigan D."/>
            <person name="Gurnon J."/>
            <person name="Ladunga I."/>
            <person name="Lindquist E."/>
            <person name="Lucas S."/>
            <person name="Pangilinan J."/>
            <person name="Proschold T."/>
            <person name="Salamov A."/>
            <person name="Schmutz J."/>
            <person name="Weeks D."/>
            <person name="Yamada T."/>
            <person name="Claverie J.M."/>
            <person name="Grigoriev I."/>
            <person name="Van Etten J."/>
            <person name="Lomsadze A."/>
            <person name="Borodovsky M."/>
        </authorList>
    </citation>
    <scope>NUCLEOTIDE SEQUENCE [LARGE SCALE GENOMIC DNA]</scope>
    <source>
        <strain evidence="1 2">C-169</strain>
    </source>
</reference>
<dbReference type="KEGG" id="csl:COCSUDRAFT_64200"/>